<evidence type="ECO:0000313" key="4">
    <source>
        <dbReference type="EMBL" id="MDO3637848.1"/>
    </source>
</evidence>
<evidence type="ECO:0000256" key="1">
    <source>
        <dbReference type="SAM" id="MobiDB-lite"/>
    </source>
</evidence>
<feature type="chain" id="PRO_5045055227" evidence="2">
    <location>
        <begin position="28"/>
        <end position="161"/>
    </location>
</feature>
<sequence length="161" mass="17126">MKPILAMTVLLAAVTPLTLAKAGPAGADGGIQISTGQERPSGPGPSENFTGQVGVKPLFDPNDARTFGAAEVTFSPCARTAWHSHPGGQTLIVTSGTGWVQQWGGPRQPINPGDVIWTEPGVKHWHGARQDTEMTHIAVQATVDGRPVDWMEHVTDEQYRG</sequence>
<name>A0ABT8UJ66_9MYCO</name>
<dbReference type="InterPro" id="IPR013096">
    <property type="entry name" value="Cupin_2"/>
</dbReference>
<evidence type="ECO:0000259" key="3">
    <source>
        <dbReference type="Pfam" id="PF07883"/>
    </source>
</evidence>
<organism evidence="4 5">
    <name type="scientific">Mycolicibacterium arseniciresistens</name>
    <dbReference type="NCBI Taxonomy" id="3062257"/>
    <lineage>
        <taxon>Bacteria</taxon>
        <taxon>Bacillati</taxon>
        <taxon>Actinomycetota</taxon>
        <taxon>Actinomycetes</taxon>
        <taxon>Mycobacteriales</taxon>
        <taxon>Mycobacteriaceae</taxon>
        <taxon>Mycolicibacterium</taxon>
    </lineage>
</organism>
<reference evidence="4" key="1">
    <citation type="submission" date="2023-07" db="EMBL/GenBank/DDBJ databases">
        <title>Mycolicibacterium sp. nov., a novel bacterial species.</title>
        <authorList>
            <person name="Cao Y."/>
        </authorList>
    </citation>
    <scope>NUCLEOTIDE SEQUENCE</scope>
    <source>
        <strain evidence="4">KC 300</strain>
    </source>
</reference>
<feature type="domain" description="Cupin type-2" evidence="3">
    <location>
        <begin position="71"/>
        <end position="137"/>
    </location>
</feature>
<dbReference type="InterPro" id="IPR047263">
    <property type="entry name" value="HNL-like_cupin"/>
</dbReference>
<dbReference type="InterPro" id="IPR014710">
    <property type="entry name" value="RmlC-like_jellyroll"/>
</dbReference>
<evidence type="ECO:0000313" key="5">
    <source>
        <dbReference type="Proteomes" id="UP001168823"/>
    </source>
</evidence>
<dbReference type="Gene3D" id="2.60.120.10">
    <property type="entry name" value="Jelly Rolls"/>
    <property type="match status" value="1"/>
</dbReference>
<feature type="signal peptide" evidence="2">
    <location>
        <begin position="1"/>
        <end position="27"/>
    </location>
</feature>
<dbReference type="InterPro" id="IPR011051">
    <property type="entry name" value="RmlC_Cupin_sf"/>
</dbReference>
<accession>A0ABT8UJ66</accession>
<dbReference type="PANTHER" id="PTHR43698">
    <property type="entry name" value="RIBD C-TERMINAL DOMAIN CONTAINING PROTEIN"/>
    <property type="match status" value="1"/>
</dbReference>
<feature type="region of interest" description="Disordered" evidence="1">
    <location>
        <begin position="30"/>
        <end position="54"/>
    </location>
</feature>
<protein>
    <submittedName>
        <fullName evidence="4">Cupin domain-containing protein</fullName>
    </submittedName>
</protein>
<dbReference type="CDD" id="cd02233">
    <property type="entry name" value="cupin_HNL-like"/>
    <property type="match status" value="1"/>
</dbReference>
<dbReference type="EMBL" id="JAUMSQ010000158">
    <property type="protein sequence ID" value="MDO3637848.1"/>
    <property type="molecule type" value="Genomic_DNA"/>
</dbReference>
<dbReference type="Pfam" id="PF07883">
    <property type="entry name" value="Cupin_2"/>
    <property type="match status" value="1"/>
</dbReference>
<keyword evidence="5" id="KW-1185">Reference proteome</keyword>
<comment type="caution">
    <text evidence="4">The sequence shown here is derived from an EMBL/GenBank/DDBJ whole genome shotgun (WGS) entry which is preliminary data.</text>
</comment>
<dbReference type="SUPFAM" id="SSF51182">
    <property type="entry name" value="RmlC-like cupins"/>
    <property type="match status" value="1"/>
</dbReference>
<evidence type="ECO:0000256" key="2">
    <source>
        <dbReference type="SAM" id="SignalP"/>
    </source>
</evidence>
<dbReference type="RefSeq" id="WP_302915318.1">
    <property type="nucleotide sequence ID" value="NZ_JAUMSQ010000158.1"/>
</dbReference>
<keyword evidence="2" id="KW-0732">Signal</keyword>
<dbReference type="PANTHER" id="PTHR43698:SF1">
    <property type="entry name" value="BLL4564 PROTEIN"/>
    <property type="match status" value="1"/>
</dbReference>
<dbReference type="Proteomes" id="UP001168823">
    <property type="component" value="Unassembled WGS sequence"/>
</dbReference>
<proteinExistence type="predicted"/>
<gene>
    <name evidence="4" type="ORF">Q2100_19085</name>
</gene>